<proteinExistence type="predicted"/>
<dbReference type="AlphaFoldDB" id="A0A2A6BY40"/>
<name>A0A2A6BY40_PRIPA</name>
<reference evidence="1" key="2">
    <citation type="submission" date="2022-06" db="UniProtKB">
        <authorList>
            <consortium name="EnsemblMetazoa"/>
        </authorList>
    </citation>
    <scope>IDENTIFICATION</scope>
    <source>
        <strain evidence="1">PS312</strain>
    </source>
</reference>
<reference evidence="2" key="1">
    <citation type="journal article" date="2008" name="Nat. Genet.">
        <title>The Pristionchus pacificus genome provides a unique perspective on nematode lifestyle and parasitism.</title>
        <authorList>
            <person name="Dieterich C."/>
            <person name="Clifton S.W."/>
            <person name="Schuster L.N."/>
            <person name="Chinwalla A."/>
            <person name="Delehaunty K."/>
            <person name="Dinkelacker I."/>
            <person name="Fulton L."/>
            <person name="Fulton R."/>
            <person name="Godfrey J."/>
            <person name="Minx P."/>
            <person name="Mitreva M."/>
            <person name="Roeseler W."/>
            <person name="Tian H."/>
            <person name="Witte H."/>
            <person name="Yang S.P."/>
            <person name="Wilson R.K."/>
            <person name="Sommer R.J."/>
        </authorList>
    </citation>
    <scope>NUCLEOTIDE SEQUENCE [LARGE SCALE GENOMIC DNA]</scope>
    <source>
        <strain evidence="2">PS312</strain>
    </source>
</reference>
<keyword evidence="2" id="KW-1185">Reference proteome</keyword>
<accession>A0A2A6BY40</accession>
<gene>
    <name evidence="1" type="primary">WBGene00283679</name>
</gene>
<evidence type="ECO:0000313" key="2">
    <source>
        <dbReference type="Proteomes" id="UP000005239"/>
    </source>
</evidence>
<protein>
    <submittedName>
        <fullName evidence="1">Uncharacterized protein</fullName>
    </submittedName>
</protein>
<organism evidence="1 2">
    <name type="scientific">Pristionchus pacificus</name>
    <name type="common">Parasitic nematode worm</name>
    <dbReference type="NCBI Taxonomy" id="54126"/>
    <lineage>
        <taxon>Eukaryota</taxon>
        <taxon>Metazoa</taxon>
        <taxon>Ecdysozoa</taxon>
        <taxon>Nematoda</taxon>
        <taxon>Chromadorea</taxon>
        <taxon>Rhabditida</taxon>
        <taxon>Rhabditina</taxon>
        <taxon>Diplogasteromorpha</taxon>
        <taxon>Diplogasteroidea</taxon>
        <taxon>Neodiplogasteridae</taxon>
        <taxon>Pristionchus</taxon>
    </lineage>
</organism>
<dbReference type="EnsemblMetazoa" id="PPA45310.1">
    <property type="protein sequence ID" value="PPA45310.1"/>
    <property type="gene ID" value="WBGene00283679"/>
</dbReference>
<evidence type="ECO:0000313" key="1">
    <source>
        <dbReference type="EnsemblMetazoa" id="PPA45310.1"/>
    </source>
</evidence>
<dbReference type="Proteomes" id="UP000005239">
    <property type="component" value="Unassembled WGS sequence"/>
</dbReference>
<sequence>MKLFSLLYICLAFAIISVAMAAPAGFIDDCRGKGDIKEGMKRSAEYGTDCKPATEIVEPLP</sequence>
<accession>A0A8R1Z4D9</accession>